<proteinExistence type="predicted"/>
<dbReference type="EMBL" id="CTEC01000001">
    <property type="protein sequence ID" value="CQD12866.1"/>
    <property type="molecule type" value="Genomic_DNA"/>
</dbReference>
<protein>
    <submittedName>
        <fullName evidence="2">Protein LpqJ</fullName>
    </submittedName>
</protein>
<feature type="signal peptide" evidence="1">
    <location>
        <begin position="1"/>
        <end position="22"/>
    </location>
</feature>
<evidence type="ECO:0000256" key="1">
    <source>
        <dbReference type="SAM" id="SignalP"/>
    </source>
</evidence>
<evidence type="ECO:0000313" key="2">
    <source>
        <dbReference type="EMBL" id="CQD12866.1"/>
    </source>
</evidence>
<keyword evidence="1" id="KW-0732">Signal</keyword>
<organism evidence="2 3">
    <name type="scientific">Mycobacterium europaeum</name>
    <dbReference type="NCBI Taxonomy" id="761804"/>
    <lineage>
        <taxon>Bacteria</taxon>
        <taxon>Bacillati</taxon>
        <taxon>Actinomycetota</taxon>
        <taxon>Actinomycetes</taxon>
        <taxon>Mycobacteriales</taxon>
        <taxon>Mycobacteriaceae</taxon>
        <taxon>Mycobacterium</taxon>
        <taxon>Mycobacterium simiae complex</taxon>
    </lineage>
</organism>
<feature type="chain" id="PRO_5039712171" evidence="1">
    <location>
        <begin position="23"/>
        <end position="169"/>
    </location>
</feature>
<name>A0A0U1DE69_9MYCO</name>
<dbReference type="AlphaFoldDB" id="A0A0U1DE69"/>
<evidence type="ECO:0000313" key="3">
    <source>
        <dbReference type="Proteomes" id="UP000199601"/>
    </source>
</evidence>
<gene>
    <name evidence="2" type="ORF">BN000_02743</name>
</gene>
<accession>A0A0U1DE69</accession>
<reference evidence="3" key="1">
    <citation type="submission" date="2015-03" db="EMBL/GenBank/DDBJ databases">
        <authorList>
            <person name="Urmite Genomes"/>
        </authorList>
    </citation>
    <scope>NUCLEOTIDE SEQUENCE [LARGE SCALE GENOMIC DNA]</scope>
    <source>
        <strain evidence="3">CSUR P1344</strain>
    </source>
</reference>
<keyword evidence="3" id="KW-1185">Reference proteome</keyword>
<sequence precursor="true">MRSGACAKANRMSTVAAIMVLASVPTTPVATMSTTGLVVPQTYRLISTSTPPTPPTPLIANDQGYVRVITVSQAIGCSISPELVACETSSDDWPPRSNGRPFHTVSVSADGNFQFVDADLGALAGKVELKPGTYEAQGWSVVATGDSFVFTNDRTGHGMQVSTQVARPL</sequence>
<dbReference type="Proteomes" id="UP000199601">
    <property type="component" value="Unassembled WGS sequence"/>
</dbReference>